<organism evidence="2 3">
    <name type="scientific">Eiseniibacteriota bacterium</name>
    <dbReference type="NCBI Taxonomy" id="2212470"/>
    <lineage>
        <taxon>Bacteria</taxon>
        <taxon>Candidatus Eiseniibacteriota</taxon>
    </lineage>
</organism>
<reference evidence="2 3" key="1">
    <citation type="journal article" date="2019" name="Nat. Microbiol.">
        <title>Mediterranean grassland soil C-N compound turnover is dependent on rainfall and depth, and is mediated by genomically divergent microorganisms.</title>
        <authorList>
            <person name="Diamond S."/>
            <person name="Andeer P.F."/>
            <person name="Li Z."/>
            <person name="Crits-Christoph A."/>
            <person name="Burstein D."/>
            <person name="Anantharaman K."/>
            <person name="Lane K.R."/>
            <person name="Thomas B.C."/>
            <person name="Pan C."/>
            <person name="Northen T.R."/>
            <person name="Banfield J.F."/>
        </authorList>
    </citation>
    <scope>NUCLEOTIDE SEQUENCE [LARGE SCALE GENOMIC DNA]</scope>
    <source>
        <strain evidence="2">WS_2</strain>
    </source>
</reference>
<dbReference type="AlphaFoldDB" id="A0A538T4E6"/>
<sequence>MGPSASKMGYTLGGRCPDGGRGGSETNFMRRLMALAGLALALGALAAGPAAAQYFGQNKIQYRQHKWRSISADHFEVYYYDGLDSLAMRVLDLAEKTHEYLSHRMGHALEHRVPIILYGSHNDFAQTNVTPELIDASTGGFTEALRNRVVLPFTGSYEDLRHVVVHELVHAIMFDLLYAGSAASLIAQQSFFSVPLWFAEGLAEYLSLGLESTAEMVMRDGTIEGYLPPLEYGGGYTIYKQGQSAVGYLVDRYGEERLRDLLQRIRSMRNFDRAFQRALDMTPRRFDEQWREALKKEYWPGVAHQEDPDQIARRLTDHRRDESNLNTSPSISPQGDRIAYLSDRHQYTDVYLMSAFDGKVLRRLIRGERNLAFENMPSLRSSIAWSPDGQRLALTAKSAGRDVVYIVSAENGKVLRRFDLKECDALAYPAWSPVSDSLVVAGLDAGRSDLWLLNTRTGLYRRLTNDAWDEKEPTWAPDGSAITFSSDRGAPVVLHPVKSQAGYGRYGIYQLRIKDRAIARVIDTSGDDHSPAWSPDGTKLAFISDRGGNPNMYVYNLGDSTVTRLTDLTGAVSSLSWSRENDRLVYSAFNNGGFDVFEVREPVSVGAVLSHLQKRMPEATLTLEAASAPAQSHAPHVAPIAARWADSLSLPQDTIRSTPVPQEPRISLSGHTDSLGIEPPAWSGGEIRAFPPARDTAAALAITRPLVEHGGPFALSDSVLAQTGGQSQFALSDFLGDHSLYIAADVFSTSLDDLNALVLYNYLPRRWDFGVGIFHSKNYLNSSVTSLGEPLGRPRDFSERNYGALLSMSYPFHRFQRVEFGFLQSFVERTFYDRDEFGTYFPAGTEYRSVSSPSVSLVGDNSLFGYYGPVNGHRYTITYAPSFAWFANGVNYQTATLDSRRYIDLTHGYSFATRILAGASGGPHSQVFRVGGFATLRGYPDFSLVGSRVVILNNEFRFPFIHQLGLVGPVPVGNFNLRGVGFVDAGLVWNPGDPLRGVQVTAGQPRLESPRLGFGCGIRSSIFYMIFKLDVAWNSDLRNQSSPHWYFSIGPEF</sequence>
<evidence type="ECO:0000313" key="3">
    <source>
        <dbReference type="Proteomes" id="UP000317716"/>
    </source>
</evidence>
<dbReference type="Pfam" id="PF07676">
    <property type="entry name" value="PD40"/>
    <property type="match status" value="3"/>
</dbReference>
<gene>
    <name evidence="2" type="ORF">E6K72_02510</name>
</gene>
<name>A0A538T4E6_UNCEI</name>
<dbReference type="Proteomes" id="UP000317716">
    <property type="component" value="Unassembled WGS sequence"/>
</dbReference>
<dbReference type="PANTHER" id="PTHR36842:SF1">
    <property type="entry name" value="PROTEIN TOLB"/>
    <property type="match status" value="1"/>
</dbReference>
<dbReference type="PANTHER" id="PTHR36842">
    <property type="entry name" value="PROTEIN TOLB HOMOLOG"/>
    <property type="match status" value="1"/>
</dbReference>
<dbReference type="EMBL" id="VBOS01000075">
    <property type="protein sequence ID" value="TMQ58495.1"/>
    <property type="molecule type" value="Genomic_DNA"/>
</dbReference>
<evidence type="ECO:0008006" key="4">
    <source>
        <dbReference type="Google" id="ProtNLM"/>
    </source>
</evidence>
<dbReference type="Gene3D" id="2.40.160.50">
    <property type="entry name" value="membrane protein fhac: a member of the omp85/tpsb transporter family"/>
    <property type="match status" value="1"/>
</dbReference>
<evidence type="ECO:0000256" key="1">
    <source>
        <dbReference type="ARBA" id="ARBA00009820"/>
    </source>
</evidence>
<proteinExistence type="inferred from homology"/>
<protein>
    <recommendedName>
        <fullName evidence="4">Bacterial surface antigen (D15) domain-containing protein</fullName>
    </recommendedName>
</protein>
<evidence type="ECO:0000313" key="2">
    <source>
        <dbReference type="EMBL" id="TMQ58495.1"/>
    </source>
</evidence>
<dbReference type="InterPro" id="IPR011042">
    <property type="entry name" value="6-blade_b-propeller_TolB-like"/>
</dbReference>
<dbReference type="SUPFAM" id="SSF69304">
    <property type="entry name" value="Tricorn protease N-terminal domain"/>
    <property type="match status" value="1"/>
</dbReference>
<dbReference type="InterPro" id="IPR011659">
    <property type="entry name" value="WD40"/>
</dbReference>
<dbReference type="Gene3D" id="2.120.10.30">
    <property type="entry name" value="TolB, C-terminal domain"/>
    <property type="match status" value="3"/>
</dbReference>
<comment type="caution">
    <text evidence="2">The sequence shown here is derived from an EMBL/GenBank/DDBJ whole genome shotgun (WGS) entry which is preliminary data.</text>
</comment>
<accession>A0A538T4E6</accession>
<comment type="similarity">
    <text evidence="1">Belongs to the TolB family.</text>
</comment>